<comment type="caution">
    <text evidence="2">The sequence shown here is derived from an EMBL/GenBank/DDBJ whole genome shotgun (WGS) entry which is preliminary data.</text>
</comment>
<feature type="region of interest" description="Disordered" evidence="1">
    <location>
        <begin position="104"/>
        <end position="144"/>
    </location>
</feature>
<proteinExistence type="predicted"/>
<dbReference type="EMBL" id="JAWDGP010003103">
    <property type="protein sequence ID" value="KAK3777273.1"/>
    <property type="molecule type" value="Genomic_DNA"/>
</dbReference>
<name>A0AAE0ZXT4_9GAST</name>
<protein>
    <submittedName>
        <fullName evidence="2">Uncharacterized protein</fullName>
    </submittedName>
</protein>
<accession>A0AAE0ZXT4</accession>
<gene>
    <name evidence="2" type="ORF">RRG08_013475</name>
</gene>
<sequence length="144" mass="15859">MRPGVELTSSTTADTWSIWSGYRLLDLGLVWGDWSTRAGLRLSARGSSDSRGVDTGHGSDCTGYRDRLGAGEKMTQSYIAVKCGSSRAHLHHLMSLRRGDVSFTAEPTHAHSSQLGLRLRDTGQGSQRRPRKDYRKPLAGTDQR</sequence>
<reference evidence="2" key="1">
    <citation type="journal article" date="2023" name="G3 (Bethesda)">
        <title>A reference genome for the long-term kleptoplast-retaining sea slug Elysia crispata morphotype clarki.</title>
        <authorList>
            <person name="Eastman K.E."/>
            <person name="Pendleton A.L."/>
            <person name="Shaikh M.A."/>
            <person name="Suttiyut T."/>
            <person name="Ogas R."/>
            <person name="Tomko P."/>
            <person name="Gavelis G."/>
            <person name="Widhalm J.R."/>
            <person name="Wisecaver J.H."/>
        </authorList>
    </citation>
    <scope>NUCLEOTIDE SEQUENCE</scope>
    <source>
        <strain evidence="2">ECLA1</strain>
    </source>
</reference>
<dbReference type="AlphaFoldDB" id="A0AAE0ZXT4"/>
<evidence type="ECO:0000256" key="1">
    <source>
        <dbReference type="SAM" id="MobiDB-lite"/>
    </source>
</evidence>
<organism evidence="2 3">
    <name type="scientific">Elysia crispata</name>
    <name type="common">lettuce slug</name>
    <dbReference type="NCBI Taxonomy" id="231223"/>
    <lineage>
        <taxon>Eukaryota</taxon>
        <taxon>Metazoa</taxon>
        <taxon>Spiralia</taxon>
        <taxon>Lophotrochozoa</taxon>
        <taxon>Mollusca</taxon>
        <taxon>Gastropoda</taxon>
        <taxon>Heterobranchia</taxon>
        <taxon>Euthyneura</taxon>
        <taxon>Panpulmonata</taxon>
        <taxon>Sacoglossa</taxon>
        <taxon>Placobranchoidea</taxon>
        <taxon>Plakobranchidae</taxon>
        <taxon>Elysia</taxon>
    </lineage>
</organism>
<evidence type="ECO:0000313" key="3">
    <source>
        <dbReference type="Proteomes" id="UP001283361"/>
    </source>
</evidence>
<evidence type="ECO:0000313" key="2">
    <source>
        <dbReference type="EMBL" id="KAK3777273.1"/>
    </source>
</evidence>
<keyword evidence="3" id="KW-1185">Reference proteome</keyword>
<dbReference type="Proteomes" id="UP001283361">
    <property type="component" value="Unassembled WGS sequence"/>
</dbReference>